<sequence>MIKERIFKQLISILNERIELARLAIDSAKESRDNETKSSVGDKYETGRTLMQMEVEKNRVHLHKNEYLKAELQNIDFQKKNEKVEFGSLVITSQNNYFISTAIGKIVVDDTVYFCISLASPIGKQLHNKTIGDNFVFQGSKITITDIL</sequence>
<organism evidence="1 2">
    <name type="scientific">Draconibacterium aestuarii</name>
    <dbReference type="NCBI Taxonomy" id="2998507"/>
    <lineage>
        <taxon>Bacteria</taxon>
        <taxon>Pseudomonadati</taxon>
        <taxon>Bacteroidota</taxon>
        <taxon>Bacteroidia</taxon>
        <taxon>Marinilabiliales</taxon>
        <taxon>Prolixibacteraceae</taxon>
        <taxon>Draconibacterium</taxon>
    </lineage>
</organism>
<proteinExistence type="predicted"/>
<evidence type="ECO:0000313" key="2">
    <source>
        <dbReference type="Proteomes" id="UP001145087"/>
    </source>
</evidence>
<comment type="caution">
    <text evidence="1">The sequence shown here is derived from an EMBL/GenBank/DDBJ whole genome shotgun (WGS) entry which is preliminary data.</text>
</comment>
<dbReference type="EMBL" id="JAPOHD010000066">
    <property type="protein sequence ID" value="MCY1723120.1"/>
    <property type="molecule type" value="Genomic_DNA"/>
</dbReference>
<dbReference type="AlphaFoldDB" id="A0A9X3J9U3"/>
<protein>
    <recommendedName>
        <fullName evidence="3">3-oxoacyl-ACP synthase</fullName>
    </recommendedName>
</protein>
<accession>A0A9X3J9U3</accession>
<gene>
    <name evidence="1" type="ORF">OU798_22420</name>
</gene>
<dbReference type="Proteomes" id="UP001145087">
    <property type="component" value="Unassembled WGS sequence"/>
</dbReference>
<keyword evidence="2" id="KW-1185">Reference proteome</keyword>
<reference evidence="1" key="1">
    <citation type="submission" date="2022-11" db="EMBL/GenBank/DDBJ databases">
        <title>Marilongibacter aestuarii gen. nov., sp. nov., isolated from tidal flat sediment.</title>
        <authorList>
            <person name="Jiayan W."/>
        </authorList>
    </citation>
    <scope>NUCLEOTIDE SEQUENCE</scope>
    <source>
        <strain evidence="1">Z1-6</strain>
    </source>
</reference>
<dbReference type="RefSeq" id="WP_343335446.1">
    <property type="nucleotide sequence ID" value="NZ_JAPOHD010000066.1"/>
</dbReference>
<evidence type="ECO:0008006" key="3">
    <source>
        <dbReference type="Google" id="ProtNLM"/>
    </source>
</evidence>
<name>A0A9X3J9U3_9BACT</name>
<evidence type="ECO:0000313" key="1">
    <source>
        <dbReference type="EMBL" id="MCY1723120.1"/>
    </source>
</evidence>